<evidence type="ECO:0000313" key="4">
    <source>
        <dbReference type="Proteomes" id="UP000520814"/>
    </source>
</evidence>
<dbReference type="InterPro" id="IPR013424">
    <property type="entry name" value="Ice-binding_C"/>
</dbReference>
<dbReference type="Pfam" id="PF07589">
    <property type="entry name" value="PEP-CTERM"/>
    <property type="match status" value="1"/>
</dbReference>
<organism evidence="3 4">
    <name type="scientific">Armatimonas rosea</name>
    <dbReference type="NCBI Taxonomy" id="685828"/>
    <lineage>
        <taxon>Bacteria</taxon>
        <taxon>Bacillati</taxon>
        <taxon>Armatimonadota</taxon>
        <taxon>Armatimonadia</taxon>
        <taxon>Armatimonadales</taxon>
        <taxon>Armatimonadaceae</taxon>
        <taxon>Armatimonas</taxon>
    </lineage>
</organism>
<feature type="domain" description="Ice-binding protein C-terminal" evidence="2">
    <location>
        <begin position="216"/>
        <end position="237"/>
    </location>
</feature>
<dbReference type="RefSeq" id="WP_184193410.1">
    <property type="nucleotide sequence ID" value="NZ_JACHGW010000001.1"/>
</dbReference>
<dbReference type="InterPro" id="IPR017756">
    <property type="entry name" value="TM_Gly-Cys-Arg_CS"/>
</dbReference>
<comment type="caution">
    <text evidence="3">The sequence shown here is derived from an EMBL/GenBank/DDBJ whole genome shotgun (WGS) entry which is preliminary data.</text>
</comment>
<gene>
    <name evidence="3" type="ORF">HNQ39_001551</name>
</gene>
<feature type="signal peptide" evidence="1">
    <location>
        <begin position="1"/>
        <end position="23"/>
    </location>
</feature>
<evidence type="ECO:0000256" key="1">
    <source>
        <dbReference type="SAM" id="SignalP"/>
    </source>
</evidence>
<proteinExistence type="predicted"/>
<name>A0A7W9W4V1_ARMRO</name>
<sequence length="238" mass="24782">MNPLFKTTLVALTLVATSALGHAQTITFANFTQKYSGTPPVAPKVFEFVNTGNAATTGFTTTTLVNFTFLVNPSNPAIPVGTPIDANLTITSLVDGFSTGNFVPSQKLKSVQISFTGTGALAGQNLLTVFASTGILSGSKGSATANLEETDNGSNQIVQYSSAFLDFSTSNQQNYSISLNNIDSPGLVHDGNFPSGYLAGFQANASGQFASNAAFIPEPSTLALLSLGALGLLRRRRK</sequence>
<reference evidence="3 4" key="1">
    <citation type="submission" date="2020-08" db="EMBL/GenBank/DDBJ databases">
        <title>Genomic Encyclopedia of Type Strains, Phase IV (KMG-IV): sequencing the most valuable type-strain genomes for metagenomic binning, comparative biology and taxonomic classification.</title>
        <authorList>
            <person name="Goeker M."/>
        </authorList>
    </citation>
    <scope>NUCLEOTIDE SEQUENCE [LARGE SCALE GENOMIC DNA]</scope>
    <source>
        <strain evidence="3 4">DSM 23562</strain>
    </source>
</reference>
<dbReference type="NCBIfam" id="TIGR02595">
    <property type="entry name" value="PEP_CTERM"/>
    <property type="match status" value="1"/>
</dbReference>
<dbReference type="AlphaFoldDB" id="A0A7W9W4V1"/>
<evidence type="ECO:0000313" key="3">
    <source>
        <dbReference type="EMBL" id="MBB6049789.1"/>
    </source>
</evidence>
<protein>
    <recommendedName>
        <fullName evidence="2">Ice-binding protein C-terminal domain-containing protein</fullName>
    </recommendedName>
</protein>
<keyword evidence="1" id="KW-0732">Signal</keyword>
<keyword evidence="4" id="KW-1185">Reference proteome</keyword>
<accession>A0A7W9W4V1</accession>
<dbReference type="NCBIfam" id="TIGR03382">
    <property type="entry name" value="GC_trans_RRR"/>
    <property type="match status" value="1"/>
</dbReference>
<dbReference type="EMBL" id="JACHGW010000001">
    <property type="protein sequence ID" value="MBB6049789.1"/>
    <property type="molecule type" value="Genomic_DNA"/>
</dbReference>
<dbReference type="Proteomes" id="UP000520814">
    <property type="component" value="Unassembled WGS sequence"/>
</dbReference>
<feature type="chain" id="PRO_5030525855" description="Ice-binding protein C-terminal domain-containing protein" evidence="1">
    <location>
        <begin position="24"/>
        <end position="238"/>
    </location>
</feature>
<evidence type="ECO:0000259" key="2">
    <source>
        <dbReference type="Pfam" id="PF07589"/>
    </source>
</evidence>